<feature type="region of interest" description="Disordered" evidence="1">
    <location>
        <begin position="61"/>
        <end position="84"/>
    </location>
</feature>
<dbReference type="EMBL" id="LSRX01000655">
    <property type="protein sequence ID" value="OLP91651.1"/>
    <property type="molecule type" value="Genomic_DNA"/>
</dbReference>
<evidence type="ECO:0000313" key="3">
    <source>
        <dbReference type="Proteomes" id="UP000186817"/>
    </source>
</evidence>
<evidence type="ECO:0000313" key="2">
    <source>
        <dbReference type="EMBL" id="OLP91651.1"/>
    </source>
</evidence>
<comment type="caution">
    <text evidence="2">The sequence shown here is derived from an EMBL/GenBank/DDBJ whole genome shotgun (WGS) entry which is preliminary data.</text>
</comment>
<feature type="compositionally biased region" description="Basic and acidic residues" evidence="1">
    <location>
        <begin position="766"/>
        <end position="776"/>
    </location>
</feature>
<feature type="compositionally biased region" description="Basic and acidic residues" evidence="1">
    <location>
        <begin position="23"/>
        <end position="39"/>
    </location>
</feature>
<keyword evidence="3" id="KW-1185">Reference proteome</keyword>
<dbReference type="Proteomes" id="UP000186817">
    <property type="component" value="Unassembled WGS sequence"/>
</dbReference>
<gene>
    <name evidence="2" type="ORF">AK812_SmicGene26616</name>
</gene>
<dbReference type="AlphaFoldDB" id="A0A1Q9D914"/>
<feature type="region of interest" description="Disordered" evidence="1">
    <location>
        <begin position="13"/>
        <end position="40"/>
    </location>
</feature>
<name>A0A1Q9D914_SYMMI</name>
<protein>
    <submittedName>
        <fullName evidence="2">Uncharacterized protein</fullName>
    </submittedName>
</protein>
<feature type="region of interest" description="Disordered" evidence="1">
    <location>
        <begin position="756"/>
        <end position="833"/>
    </location>
</feature>
<organism evidence="2 3">
    <name type="scientific">Symbiodinium microadriaticum</name>
    <name type="common">Dinoflagellate</name>
    <name type="synonym">Zooxanthella microadriatica</name>
    <dbReference type="NCBI Taxonomy" id="2951"/>
    <lineage>
        <taxon>Eukaryota</taxon>
        <taxon>Sar</taxon>
        <taxon>Alveolata</taxon>
        <taxon>Dinophyceae</taxon>
        <taxon>Suessiales</taxon>
        <taxon>Symbiodiniaceae</taxon>
        <taxon>Symbiodinium</taxon>
    </lineage>
</organism>
<accession>A0A1Q9D914</accession>
<reference evidence="2 3" key="1">
    <citation type="submission" date="2016-02" db="EMBL/GenBank/DDBJ databases">
        <title>Genome analysis of coral dinoflagellate symbionts highlights evolutionary adaptations to a symbiotic lifestyle.</title>
        <authorList>
            <person name="Aranda M."/>
            <person name="Li Y."/>
            <person name="Liew Y.J."/>
            <person name="Baumgarten S."/>
            <person name="Simakov O."/>
            <person name="Wilson M."/>
            <person name="Piel J."/>
            <person name="Ashoor H."/>
            <person name="Bougouffa S."/>
            <person name="Bajic V.B."/>
            <person name="Ryu T."/>
            <person name="Ravasi T."/>
            <person name="Bayer T."/>
            <person name="Micklem G."/>
            <person name="Kim H."/>
            <person name="Bhak J."/>
            <person name="Lajeunesse T.C."/>
            <person name="Voolstra C.R."/>
        </authorList>
    </citation>
    <scope>NUCLEOTIDE SEQUENCE [LARGE SCALE GENOMIC DNA]</scope>
    <source>
        <strain evidence="2 3">CCMP2467</strain>
    </source>
</reference>
<sequence length="855" mass="94670">MGLRACRICEVHATMEDDEEAEDPTRGDGDEAGVDHDQDPELLEEELQCLLTQAARKRAQVEKARGFNPASGAGGKGGNRNETAEQRAKRIAEIKQRMPCSACKAHGRTSYGHWHSDPECPYSKKSGKPDAGRVLAVVEEDGSSDSDHLAPGPADLFMTMEYWCASAVSATEGSEENTLLALSDTCCARSVAGEKWAQAHMKHLHGLGVDVYVVDEARPFRFGAGPRVASQYSIIFPVHLKGAQVTPWVRVSVVPQEVPLLLSKGALKAMGACLDLAAAEVKFAKLGTATSLVETATGLCGFMINEASGKHTLQDEFPPRSMIEGEREVCCGGEDYVCDDDEACAINATATVGEDSESLATRLYEAKDFSFSSLEQLAEGLPDLKGKQRAINRGTSRSMRGLTAGLWAHGAFFGVTKNARRFPATIRYINAFMKFRTGGNWTSFILLRNVKMSVHRDNHNEVGTSTVTTTFGSFSGGELWIAGEPPHFEGAPVAYRKDETGQRIKGVIVDTREKPVWLDPKVHHGTQRWAGTRWCLSCYTSRAHEKLEPALREQLLELGFPLSAAGETRSRIDMMVKCRLQVAKIEPSSMASKMTAPRRKEEYVKAIQARTSVSDVDLRKHDVERLKQIWSMVRPKKASPPLPVGWKKLDVAALKQIYEEQVRVDLDRPNDSHWIRWHRPQLVSEIAMWAAEIEEEIKDGPEDLFYDSPLCSECRIPMIVRTNRVTKTDFYGCIRFPVCTQTLPLQYAGMPTKKAQEALNPVPKEPILDFSKDKSSRTGKGHGYGRGSTLPKRSSKGLLDERGESSDGSWIQTGPRPVDDSTETDDEKKVYNANVTEEELKMLLEIRRAKEEGKP</sequence>
<dbReference type="OrthoDB" id="426269at2759"/>
<proteinExistence type="predicted"/>
<evidence type="ECO:0000256" key="1">
    <source>
        <dbReference type="SAM" id="MobiDB-lite"/>
    </source>
</evidence>